<feature type="transmembrane region" description="Helical" evidence="8">
    <location>
        <begin position="48"/>
        <end position="77"/>
    </location>
</feature>
<keyword evidence="12" id="KW-1185">Reference proteome</keyword>
<organism evidence="11 12">
    <name type="scientific">Oncorhynchus tshawytscha</name>
    <name type="common">Chinook salmon</name>
    <name type="synonym">Salmo tshawytscha</name>
    <dbReference type="NCBI Taxonomy" id="74940"/>
    <lineage>
        <taxon>Eukaryota</taxon>
        <taxon>Metazoa</taxon>
        <taxon>Chordata</taxon>
        <taxon>Craniata</taxon>
        <taxon>Vertebrata</taxon>
        <taxon>Euteleostomi</taxon>
        <taxon>Actinopterygii</taxon>
        <taxon>Neopterygii</taxon>
        <taxon>Teleostei</taxon>
        <taxon>Protacanthopterygii</taxon>
        <taxon>Salmoniformes</taxon>
        <taxon>Salmonidae</taxon>
        <taxon>Salmoninae</taxon>
        <taxon>Oncorhynchus</taxon>
    </lineage>
</organism>
<keyword evidence="3" id="KW-0547">Nucleotide-binding</keyword>
<reference evidence="11" key="2">
    <citation type="submission" date="2025-08" db="UniProtKB">
        <authorList>
            <consortium name="Ensembl"/>
        </authorList>
    </citation>
    <scope>IDENTIFICATION</scope>
</reference>
<feature type="compositionally biased region" description="Basic and acidic residues" evidence="7">
    <location>
        <begin position="356"/>
        <end position="382"/>
    </location>
</feature>
<evidence type="ECO:0000313" key="11">
    <source>
        <dbReference type="Ensembl" id="ENSOTSP00005112544.1"/>
    </source>
</evidence>
<dbReference type="PROSITE" id="PS50929">
    <property type="entry name" value="ABC_TM1F"/>
    <property type="match status" value="1"/>
</dbReference>
<evidence type="ECO:0000256" key="4">
    <source>
        <dbReference type="ARBA" id="ARBA00022840"/>
    </source>
</evidence>
<dbReference type="Pfam" id="PF00005">
    <property type="entry name" value="ABC_tran"/>
    <property type="match status" value="1"/>
</dbReference>
<evidence type="ECO:0000313" key="12">
    <source>
        <dbReference type="Proteomes" id="UP000694402"/>
    </source>
</evidence>
<dbReference type="PROSITE" id="PS50893">
    <property type="entry name" value="ABC_TRANSPORTER_2"/>
    <property type="match status" value="1"/>
</dbReference>
<dbReference type="GO" id="GO:0016020">
    <property type="term" value="C:membrane"/>
    <property type="evidence" value="ECO:0007669"/>
    <property type="project" value="InterPro"/>
</dbReference>
<evidence type="ECO:0000256" key="8">
    <source>
        <dbReference type="SAM" id="Phobius"/>
    </source>
</evidence>
<keyword evidence="2 8" id="KW-0812">Transmembrane</keyword>
<dbReference type="InterPro" id="IPR003439">
    <property type="entry name" value="ABC_transporter-like_ATP-bd"/>
</dbReference>
<dbReference type="Ensembl" id="ENSOTST00005171286.1">
    <property type="protein sequence ID" value="ENSOTSP00005112544.1"/>
    <property type="gene ID" value="ENSOTSG00005068208.1"/>
</dbReference>
<protein>
    <submittedName>
        <fullName evidence="11">Uncharacterized protein</fullName>
    </submittedName>
</protein>
<keyword evidence="5 8" id="KW-1133">Transmembrane helix</keyword>
<feature type="domain" description="ABC transporter" evidence="9">
    <location>
        <begin position="148"/>
        <end position="373"/>
    </location>
</feature>
<evidence type="ECO:0000256" key="3">
    <source>
        <dbReference type="ARBA" id="ARBA00022741"/>
    </source>
</evidence>
<feature type="domain" description="ABC transmembrane type-1" evidence="10">
    <location>
        <begin position="1"/>
        <end position="114"/>
    </location>
</feature>
<dbReference type="InterPro" id="IPR036640">
    <property type="entry name" value="ABC1_TM_sf"/>
</dbReference>
<dbReference type="GO" id="GO:0005524">
    <property type="term" value="F:ATP binding"/>
    <property type="evidence" value="ECO:0007669"/>
    <property type="project" value="UniProtKB-KW"/>
</dbReference>
<dbReference type="SUPFAM" id="SSF52540">
    <property type="entry name" value="P-loop containing nucleoside triphosphate hydrolases"/>
    <property type="match status" value="1"/>
</dbReference>
<sequence length="382" mass="41793">MKSKDNRIKLMNEVLNGIKVLKLYAWELAFKDKVSAIRESELRVLKKAAYLGAISTFTWVCAPFLVALSTFTVYVMIDERNVLDAQKAFVSLALFNILRFPLNMLPMVISSMVQASVSMKRLCVFLSHEELQEDSVERMAVAGCSDSISIEDGVFSWCRNDAPTLKRLSVCIPDGSLVAVVGHVGSGKSSLLSALLGEMEKLEGSVSVKGSVAYVPQQAWIQNATLKDNIVFGQERKESWYHRVVEACALLPDLEILPAGDGTEIGEKTRVLVTHGLSFLPQADLILVMVEGEITERGSYLELMARDGAFAEFLRTYANKEQEDDESDSAPKRGLENGLPAAVIGQNHSSTSAVRTEGEVLGKKAKNAEVGRITEADKANTG</sequence>
<dbReference type="AlphaFoldDB" id="A0AAZ3P9I4"/>
<keyword evidence="6 8" id="KW-0472">Membrane</keyword>
<dbReference type="InterPro" id="IPR027417">
    <property type="entry name" value="P-loop_NTPase"/>
</dbReference>
<reference evidence="12" key="1">
    <citation type="journal article" date="2018" name="PLoS ONE">
        <title>Chinook salmon (Oncorhynchus tshawytscha) genome and transcriptome.</title>
        <authorList>
            <person name="Christensen K.A."/>
            <person name="Leong J.S."/>
            <person name="Sakhrani D."/>
            <person name="Biagi C.A."/>
            <person name="Minkley D.R."/>
            <person name="Withler R.E."/>
            <person name="Rondeau E.B."/>
            <person name="Koop B.F."/>
            <person name="Devlin R.H."/>
        </authorList>
    </citation>
    <scope>NUCLEOTIDE SEQUENCE [LARGE SCALE GENOMIC DNA]</scope>
</reference>
<dbReference type="PANTHER" id="PTHR24223:SF241">
    <property type="entry name" value="MULTIDRUG RESISTANCE-ASSOCIATED PROTEIN 1"/>
    <property type="match status" value="1"/>
</dbReference>
<dbReference type="InterPro" id="IPR050173">
    <property type="entry name" value="ABC_transporter_C-like"/>
</dbReference>
<evidence type="ECO:0000256" key="7">
    <source>
        <dbReference type="SAM" id="MobiDB-lite"/>
    </source>
</evidence>
<evidence type="ECO:0000256" key="1">
    <source>
        <dbReference type="ARBA" id="ARBA00022448"/>
    </source>
</evidence>
<evidence type="ECO:0000259" key="9">
    <source>
        <dbReference type="PROSITE" id="PS50893"/>
    </source>
</evidence>
<name>A0AAZ3P9I4_ONCTS</name>
<dbReference type="Proteomes" id="UP000694402">
    <property type="component" value="Unassembled WGS sequence"/>
</dbReference>
<feature type="region of interest" description="Disordered" evidence="7">
    <location>
        <begin position="320"/>
        <end position="382"/>
    </location>
</feature>
<keyword evidence="1" id="KW-0813">Transport</keyword>
<feature type="transmembrane region" description="Helical" evidence="8">
    <location>
        <begin position="89"/>
        <end position="113"/>
    </location>
</feature>
<reference evidence="11" key="3">
    <citation type="submission" date="2025-09" db="UniProtKB">
        <authorList>
            <consortium name="Ensembl"/>
        </authorList>
    </citation>
    <scope>IDENTIFICATION</scope>
</reference>
<evidence type="ECO:0000256" key="5">
    <source>
        <dbReference type="ARBA" id="ARBA00022989"/>
    </source>
</evidence>
<evidence type="ECO:0000256" key="2">
    <source>
        <dbReference type="ARBA" id="ARBA00022692"/>
    </source>
</evidence>
<evidence type="ECO:0000256" key="6">
    <source>
        <dbReference type="ARBA" id="ARBA00023136"/>
    </source>
</evidence>
<dbReference type="Pfam" id="PF00664">
    <property type="entry name" value="ABC_membrane"/>
    <property type="match status" value="1"/>
</dbReference>
<accession>A0AAZ3P9I4</accession>
<dbReference type="PANTHER" id="PTHR24223">
    <property type="entry name" value="ATP-BINDING CASSETTE SUB-FAMILY C"/>
    <property type="match status" value="1"/>
</dbReference>
<dbReference type="Gene3D" id="3.40.50.300">
    <property type="entry name" value="P-loop containing nucleotide triphosphate hydrolases"/>
    <property type="match status" value="2"/>
</dbReference>
<proteinExistence type="predicted"/>
<dbReference type="Gene3D" id="1.20.1560.10">
    <property type="entry name" value="ABC transporter type 1, transmembrane domain"/>
    <property type="match status" value="1"/>
</dbReference>
<dbReference type="GeneTree" id="ENSGT00940000160271"/>
<keyword evidence="4" id="KW-0067">ATP-binding</keyword>
<dbReference type="InterPro" id="IPR011527">
    <property type="entry name" value="ABC1_TM_dom"/>
</dbReference>
<dbReference type="GO" id="GO:0140359">
    <property type="term" value="F:ABC-type transporter activity"/>
    <property type="evidence" value="ECO:0007669"/>
    <property type="project" value="InterPro"/>
</dbReference>
<dbReference type="GO" id="GO:0016887">
    <property type="term" value="F:ATP hydrolysis activity"/>
    <property type="evidence" value="ECO:0007669"/>
    <property type="project" value="InterPro"/>
</dbReference>
<evidence type="ECO:0000259" key="10">
    <source>
        <dbReference type="PROSITE" id="PS50929"/>
    </source>
</evidence>
<dbReference type="SUPFAM" id="SSF90123">
    <property type="entry name" value="ABC transporter transmembrane region"/>
    <property type="match status" value="1"/>
</dbReference>